<name>X1UA77_9ZZZZ</name>
<protein>
    <recommendedName>
        <fullName evidence="1">Response regulatory domain-containing protein</fullName>
    </recommendedName>
</protein>
<reference evidence="2" key="1">
    <citation type="journal article" date="2014" name="Front. Microbiol.">
        <title>High frequency of phylogenetically diverse reductive dehalogenase-homologous genes in deep subseafloor sedimentary metagenomes.</title>
        <authorList>
            <person name="Kawai M."/>
            <person name="Futagami T."/>
            <person name="Toyoda A."/>
            <person name="Takaki Y."/>
            <person name="Nishi S."/>
            <person name="Hori S."/>
            <person name="Arai W."/>
            <person name="Tsubouchi T."/>
            <person name="Morono Y."/>
            <person name="Uchiyama I."/>
            <person name="Ito T."/>
            <person name="Fujiyama A."/>
            <person name="Inagaki F."/>
            <person name="Takami H."/>
        </authorList>
    </citation>
    <scope>NUCLEOTIDE SEQUENCE</scope>
    <source>
        <strain evidence="2">Expedition CK06-06</strain>
    </source>
</reference>
<dbReference type="InterPro" id="IPR001789">
    <property type="entry name" value="Sig_transdc_resp-reg_receiver"/>
</dbReference>
<dbReference type="EMBL" id="BARW01024171">
    <property type="protein sequence ID" value="GAI89244.1"/>
    <property type="molecule type" value="Genomic_DNA"/>
</dbReference>
<dbReference type="InterPro" id="IPR011006">
    <property type="entry name" value="CheY-like_superfamily"/>
</dbReference>
<evidence type="ECO:0000259" key="1">
    <source>
        <dbReference type="PROSITE" id="PS50110"/>
    </source>
</evidence>
<dbReference type="PROSITE" id="PS50110">
    <property type="entry name" value="RESPONSE_REGULATORY"/>
    <property type="match status" value="1"/>
</dbReference>
<gene>
    <name evidence="2" type="ORF">S12H4_39911</name>
</gene>
<organism evidence="2">
    <name type="scientific">marine sediment metagenome</name>
    <dbReference type="NCBI Taxonomy" id="412755"/>
    <lineage>
        <taxon>unclassified sequences</taxon>
        <taxon>metagenomes</taxon>
        <taxon>ecological metagenomes</taxon>
    </lineage>
</organism>
<dbReference type="AlphaFoldDB" id="X1UA77"/>
<dbReference type="SUPFAM" id="SSF52172">
    <property type="entry name" value="CheY-like"/>
    <property type="match status" value="1"/>
</dbReference>
<accession>X1UA77</accession>
<dbReference type="Gene3D" id="3.40.50.2300">
    <property type="match status" value="1"/>
</dbReference>
<comment type="caution">
    <text evidence="2">The sequence shown here is derived from an EMBL/GenBank/DDBJ whole genome shotgun (WGS) entry which is preliminary data.</text>
</comment>
<proteinExistence type="predicted"/>
<feature type="domain" description="Response regulatory" evidence="1">
    <location>
        <begin position="14"/>
        <end position="54"/>
    </location>
</feature>
<feature type="non-terminal residue" evidence="2">
    <location>
        <position position="54"/>
    </location>
</feature>
<evidence type="ECO:0000313" key="2">
    <source>
        <dbReference type="EMBL" id="GAI89244.1"/>
    </source>
</evidence>
<sequence>MPVPEGILTQSKKRILIVDDEPGVIGLITRILRSIDEDYEVTSALDGYGAGEKV</sequence>
<dbReference type="GO" id="GO:0000160">
    <property type="term" value="P:phosphorelay signal transduction system"/>
    <property type="evidence" value="ECO:0007669"/>
    <property type="project" value="InterPro"/>
</dbReference>